<proteinExistence type="predicted"/>
<protein>
    <submittedName>
        <fullName evidence="1">Uncharacterized protein</fullName>
    </submittedName>
</protein>
<dbReference type="AlphaFoldDB" id="A0A0F9V2W7"/>
<organism evidence="1">
    <name type="scientific">marine sediment metagenome</name>
    <dbReference type="NCBI Taxonomy" id="412755"/>
    <lineage>
        <taxon>unclassified sequences</taxon>
        <taxon>metagenomes</taxon>
        <taxon>ecological metagenomes</taxon>
    </lineage>
</organism>
<accession>A0A0F9V2W7</accession>
<dbReference type="EMBL" id="LAZR01000702">
    <property type="protein sequence ID" value="KKN60243.1"/>
    <property type="molecule type" value="Genomic_DNA"/>
</dbReference>
<comment type="caution">
    <text evidence="1">The sequence shown here is derived from an EMBL/GenBank/DDBJ whole genome shotgun (WGS) entry which is preliminary data.</text>
</comment>
<sequence length="88" mass="10233">MAAGKYILPDSYKEKLLEEVEGLSFYVIESTKLEYVIAVVDFLRKRDNWIISGSFCAFDYDNRKQYCQSMKNNSNRNILKHVVVGLSE</sequence>
<gene>
    <name evidence="1" type="ORF">LCGC14_0534420</name>
</gene>
<name>A0A0F9V2W7_9ZZZZ</name>
<evidence type="ECO:0000313" key="1">
    <source>
        <dbReference type="EMBL" id="KKN60243.1"/>
    </source>
</evidence>
<reference evidence="1" key="1">
    <citation type="journal article" date="2015" name="Nature">
        <title>Complex archaea that bridge the gap between prokaryotes and eukaryotes.</title>
        <authorList>
            <person name="Spang A."/>
            <person name="Saw J.H."/>
            <person name="Jorgensen S.L."/>
            <person name="Zaremba-Niedzwiedzka K."/>
            <person name="Martijn J."/>
            <person name="Lind A.E."/>
            <person name="van Eijk R."/>
            <person name="Schleper C."/>
            <person name="Guy L."/>
            <person name="Ettema T.J."/>
        </authorList>
    </citation>
    <scope>NUCLEOTIDE SEQUENCE</scope>
</reference>